<comment type="caution">
    <text evidence="2">The sequence shown here is derived from an EMBL/GenBank/DDBJ whole genome shotgun (WGS) entry which is preliminary data.</text>
</comment>
<protein>
    <submittedName>
        <fullName evidence="2">Uncharacterized protein</fullName>
    </submittedName>
</protein>
<name>A0ABW0FQ68_9CAUL</name>
<dbReference type="EMBL" id="JBHSLF010000011">
    <property type="protein sequence ID" value="MFC5343323.1"/>
    <property type="molecule type" value="Genomic_DNA"/>
</dbReference>
<reference evidence="3" key="1">
    <citation type="journal article" date="2019" name="Int. J. Syst. Evol. Microbiol.">
        <title>The Global Catalogue of Microorganisms (GCM) 10K type strain sequencing project: providing services to taxonomists for standard genome sequencing and annotation.</title>
        <authorList>
            <consortium name="The Broad Institute Genomics Platform"/>
            <consortium name="The Broad Institute Genome Sequencing Center for Infectious Disease"/>
            <person name="Wu L."/>
            <person name="Ma J."/>
        </authorList>
    </citation>
    <scope>NUCLEOTIDE SEQUENCE [LARGE SCALE GENOMIC DNA]</scope>
    <source>
        <strain evidence="3">JCM 12125</strain>
    </source>
</reference>
<sequence>MEDVRPRAAFTVNATSVTAFAVAGAISALIWYELGELLFYLL</sequence>
<keyword evidence="1" id="KW-1133">Transmembrane helix</keyword>
<keyword evidence="1" id="KW-0472">Membrane</keyword>
<evidence type="ECO:0000256" key="1">
    <source>
        <dbReference type="SAM" id="Phobius"/>
    </source>
</evidence>
<accession>A0ABW0FQ68</accession>
<dbReference type="Proteomes" id="UP001596152">
    <property type="component" value="Unassembled WGS sequence"/>
</dbReference>
<evidence type="ECO:0000313" key="2">
    <source>
        <dbReference type="EMBL" id="MFC5343323.1"/>
    </source>
</evidence>
<organism evidence="2 3">
    <name type="scientific">Brevundimonas staleyi</name>
    <dbReference type="NCBI Taxonomy" id="74326"/>
    <lineage>
        <taxon>Bacteria</taxon>
        <taxon>Pseudomonadati</taxon>
        <taxon>Pseudomonadota</taxon>
        <taxon>Alphaproteobacteria</taxon>
        <taxon>Caulobacterales</taxon>
        <taxon>Caulobacteraceae</taxon>
        <taxon>Brevundimonas</taxon>
    </lineage>
</organism>
<keyword evidence="3" id="KW-1185">Reference proteome</keyword>
<keyword evidence="1" id="KW-0812">Transmembrane</keyword>
<gene>
    <name evidence="2" type="ORF">ACFPIE_05305</name>
</gene>
<dbReference type="RefSeq" id="WP_374038867.1">
    <property type="nucleotide sequence ID" value="NZ_CP169082.1"/>
</dbReference>
<feature type="transmembrane region" description="Helical" evidence="1">
    <location>
        <begin position="12"/>
        <end position="32"/>
    </location>
</feature>
<evidence type="ECO:0000313" key="3">
    <source>
        <dbReference type="Proteomes" id="UP001596152"/>
    </source>
</evidence>
<proteinExistence type="predicted"/>